<dbReference type="Pfam" id="PF03022">
    <property type="entry name" value="MRJP"/>
    <property type="match status" value="1"/>
</dbReference>
<dbReference type="AlphaFoldDB" id="A0A5M8PGD7"/>
<dbReference type="OrthoDB" id="7776143at2759"/>
<organism evidence="5 6">
    <name type="scientific">Lasallia pustulata</name>
    <dbReference type="NCBI Taxonomy" id="136370"/>
    <lineage>
        <taxon>Eukaryota</taxon>
        <taxon>Fungi</taxon>
        <taxon>Dikarya</taxon>
        <taxon>Ascomycota</taxon>
        <taxon>Pezizomycotina</taxon>
        <taxon>Lecanoromycetes</taxon>
        <taxon>OSLEUM clade</taxon>
        <taxon>Umbilicariomycetidae</taxon>
        <taxon>Umbilicariales</taxon>
        <taxon>Umbilicariaceae</taxon>
        <taxon>Lasallia</taxon>
    </lineage>
</organism>
<evidence type="ECO:0000256" key="3">
    <source>
        <dbReference type="ARBA" id="ARBA00022525"/>
    </source>
</evidence>
<dbReference type="InterPro" id="IPR011042">
    <property type="entry name" value="6-blade_b-propeller_TolB-like"/>
</dbReference>
<dbReference type="EMBL" id="VXIT01000014">
    <property type="protein sequence ID" value="KAA6408345.1"/>
    <property type="molecule type" value="Genomic_DNA"/>
</dbReference>
<proteinExistence type="inferred from homology"/>
<comment type="subcellular location">
    <subcellularLocation>
        <location evidence="1">Secreted</location>
    </subcellularLocation>
</comment>
<feature type="chain" id="PRO_5024319642" evidence="4">
    <location>
        <begin position="24"/>
        <end position="420"/>
    </location>
</feature>
<evidence type="ECO:0000313" key="6">
    <source>
        <dbReference type="Proteomes" id="UP000324767"/>
    </source>
</evidence>
<protein>
    <submittedName>
        <fullName evidence="5">Major royal jelly</fullName>
    </submittedName>
</protein>
<keyword evidence="3" id="KW-0964">Secreted</keyword>
<evidence type="ECO:0000256" key="2">
    <source>
        <dbReference type="ARBA" id="ARBA00009127"/>
    </source>
</evidence>
<dbReference type="PANTHER" id="PTHR10009:SF18">
    <property type="entry name" value="PROTEIN YELLOW-LIKE PROTEIN"/>
    <property type="match status" value="1"/>
</dbReference>
<dbReference type="InterPro" id="IPR017996">
    <property type="entry name" value="MRJP/yellow-related"/>
</dbReference>
<feature type="signal peptide" evidence="4">
    <location>
        <begin position="1"/>
        <end position="23"/>
    </location>
</feature>
<evidence type="ECO:0000313" key="5">
    <source>
        <dbReference type="EMBL" id="KAA6408345.1"/>
    </source>
</evidence>
<dbReference type="GO" id="GO:0005576">
    <property type="term" value="C:extracellular region"/>
    <property type="evidence" value="ECO:0007669"/>
    <property type="project" value="UniProtKB-SubCell"/>
</dbReference>
<reference evidence="5 6" key="1">
    <citation type="submission" date="2019-09" db="EMBL/GenBank/DDBJ databases">
        <title>The hologenome of the rock-dwelling lichen Lasallia pustulata.</title>
        <authorList>
            <person name="Greshake Tzovaras B."/>
            <person name="Segers F."/>
            <person name="Bicker A."/>
            <person name="Dal Grande F."/>
            <person name="Otte J."/>
            <person name="Hankeln T."/>
            <person name="Schmitt I."/>
            <person name="Ebersberger I."/>
        </authorList>
    </citation>
    <scope>NUCLEOTIDE SEQUENCE [LARGE SCALE GENOMIC DNA]</scope>
    <source>
        <strain evidence="5">A1-1</strain>
    </source>
</reference>
<accession>A0A5M8PGD7</accession>
<comment type="caution">
    <text evidence="5">The sequence shown here is derived from an EMBL/GenBank/DDBJ whole genome shotgun (WGS) entry which is preliminary data.</text>
</comment>
<dbReference type="SUPFAM" id="SSF63829">
    <property type="entry name" value="Calcium-dependent phosphotriesterase"/>
    <property type="match status" value="1"/>
</dbReference>
<comment type="similarity">
    <text evidence="2">Belongs to the major royal jelly protein family.</text>
</comment>
<dbReference type="Gene3D" id="2.120.10.30">
    <property type="entry name" value="TolB, C-terminal domain"/>
    <property type="match status" value="1"/>
</dbReference>
<evidence type="ECO:0000256" key="1">
    <source>
        <dbReference type="ARBA" id="ARBA00004613"/>
    </source>
</evidence>
<gene>
    <name evidence="5" type="ORF">FRX48_08087</name>
</gene>
<evidence type="ECO:0000256" key="4">
    <source>
        <dbReference type="SAM" id="SignalP"/>
    </source>
</evidence>
<name>A0A5M8PGD7_9LECA</name>
<dbReference type="Proteomes" id="UP000324767">
    <property type="component" value="Unassembled WGS sequence"/>
</dbReference>
<keyword evidence="4" id="KW-0732">Signal</keyword>
<sequence>MLANMFLILQLCCAFTAAAVASAQTILSDPGVAGPTAEIVHLYNDEFPTGIAVAADGRMFSNYPPALDPNDQEYTVAELTGNSTETPFPNAEINSPPGGRINYTTTPPSGANYQNYLVGVQSVVVDPANRLWILDTGRAATPNGTIVPASYGGPKLIGVDLTSNTIFKTIVFDPTSAPADSYLNDVRFDLNSSLTPSGQGIAYITDSSQEGRNALVICDLGTGKAWRHLMNLPAVSAQQGFVPTIWGEPVYTNGSIPDTPIGTLNFGADGIALSADAQTLYFSITGGLTFHSIPTARLRDNGPYSEILAQQSLQYLGLKGLSDGLESDSDNNIYCGNMEDNSIQIFHPSTGTFTTFIRDPRFSWTDTMSVGADGYLYFTENQLWRSPAYQGGVDRRQKPYVLFRAKLPGNGTKVTQPAPK</sequence>
<dbReference type="PANTHER" id="PTHR10009">
    <property type="entry name" value="PROTEIN YELLOW-RELATED"/>
    <property type="match status" value="1"/>
</dbReference>